<keyword evidence="3" id="KW-0399">Innate immunity</keyword>
<dbReference type="SUPFAM" id="SSF52200">
    <property type="entry name" value="Toll/Interleukin receptor TIR domain"/>
    <property type="match status" value="1"/>
</dbReference>
<dbReference type="GO" id="GO:0005768">
    <property type="term" value="C:endosome"/>
    <property type="evidence" value="ECO:0007669"/>
    <property type="project" value="UniProtKB-SubCell"/>
</dbReference>
<evidence type="ECO:0000256" key="16">
    <source>
        <dbReference type="SAM" id="Phobius"/>
    </source>
</evidence>
<gene>
    <name evidence="18" type="primary">TLR8</name>
</gene>
<dbReference type="FunFam" id="3.80.10.10:FF:000037">
    <property type="entry name" value="Toll-like receptor 7"/>
    <property type="match status" value="1"/>
</dbReference>
<keyword evidence="19" id="KW-1185">Reference proteome</keyword>
<feature type="domain" description="TIR" evidence="17">
    <location>
        <begin position="881"/>
        <end position="1025"/>
    </location>
</feature>
<dbReference type="GO" id="GO:0045087">
    <property type="term" value="P:innate immune response"/>
    <property type="evidence" value="ECO:0007669"/>
    <property type="project" value="UniProtKB-KW"/>
</dbReference>
<dbReference type="PROSITE" id="PS50104">
    <property type="entry name" value="TIR"/>
    <property type="match status" value="1"/>
</dbReference>
<dbReference type="InterPro" id="IPR000157">
    <property type="entry name" value="TIR_dom"/>
</dbReference>
<dbReference type="GeneTree" id="ENSGT00940000160879"/>
<dbReference type="SMART" id="SM00255">
    <property type="entry name" value="TIR"/>
    <property type="match status" value="1"/>
</dbReference>
<keyword evidence="7" id="KW-0677">Repeat</keyword>
<dbReference type="SUPFAM" id="SSF52058">
    <property type="entry name" value="L domain-like"/>
    <property type="match status" value="3"/>
</dbReference>
<evidence type="ECO:0000313" key="19">
    <source>
        <dbReference type="Proteomes" id="UP000265140"/>
    </source>
</evidence>
<evidence type="ECO:0000313" key="18">
    <source>
        <dbReference type="Ensembl" id="ENSELUP00000093040.1"/>
    </source>
</evidence>
<keyword evidence="6" id="KW-0732">Signal</keyword>
<evidence type="ECO:0000259" key="17">
    <source>
        <dbReference type="PROSITE" id="PS50104"/>
    </source>
</evidence>
<dbReference type="InterPro" id="IPR032675">
    <property type="entry name" value="LRR_dom_sf"/>
</dbReference>
<evidence type="ECO:0000256" key="4">
    <source>
        <dbReference type="ARBA" id="ARBA00022614"/>
    </source>
</evidence>
<evidence type="ECO:0000256" key="5">
    <source>
        <dbReference type="ARBA" id="ARBA00022692"/>
    </source>
</evidence>
<dbReference type="SMART" id="SM00082">
    <property type="entry name" value="LRRCT"/>
    <property type="match status" value="1"/>
</dbReference>
<reference evidence="18" key="3">
    <citation type="submission" date="2025-09" db="UniProtKB">
        <authorList>
            <consortium name="Ensembl"/>
        </authorList>
    </citation>
    <scope>IDENTIFICATION</scope>
</reference>
<comment type="similarity">
    <text evidence="2">Belongs to the Toll-like receptor family.</text>
</comment>
<keyword evidence="9" id="KW-0391">Immunity</keyword>
<dbReference type="GO" id="GO:0038187">
    <property type="term" value="F:pattern recognition receptor activity"/>
    <property type="evidence" value="ECO:0007669"/>
    <property type="project" value="TreeGrafter"/>
</dbReference>
<dbReference type="SMART" id="SM00369">
    <property type="entry name" value="LRR_TYP"/>
    <property type="match status" value="14"/>
</dbReference>
<evidence type="ECO:0000256" key="8">
    <source>
        <dbReference type="ARBA" id="ARBA00022753"/>
    </source>
</evidence>
<keyword evidence="14" id="KW-0395">Inflammatory response</keyword>
<dbReference type="SMART" id="SM00365">
    <property type="entry name" value="LRR_SD22"/>
    <property type="match status" value="8"/>
</dbReference>
<dbReference type="Gene3D" id="3.80.10.10">
    <property type="entry name" value="Ribonuclease Inhibitor"/>
    <property type="match status" value="1"/>
</dbReference>
<keyword evidence="10 16" id="KW-1133">Transmembrane helix</keyword>
<dbReference type="AlphaFoldDB" id="A0AAY5KXM2"/>
<proteinExistence type="inferred from homology"/>
<dbReference type="InterPro" id="IPR003591">
    <property type="entry name" value="Leu-rich_rpt_typical-subtyp"/>
</dbReference>
<name>A0AAY5KXM2_ESOLU</name>
<evidence type="ECO:0000256" key="2">
    <source>
        <dbReference type="ARBA" id="ARBA00009634"/>
    </source>
</evidence>
<sequence length="1044" mass="120826">MTVFPPSHICTVYLQAADTCWLHLAPLFLCHFLVLPTLCTWMPRQFPCDVVVNTTNTTNEIIFNCEERRLKKIPVGITRNVTVLDLSENSINNISLEAFSMMENLTLLNLNWVNKKYKPHIAQEAFKHLTNLQDLRLNGNGLVKVPQNLPQSLEKLTLENNKINFLKMRKLSGIKHVKELDLSKNCFYWNPCGNTFSIGNGVFKTLTNLTVLLLAFNNLTKVPKQLPSSIETLDLQSNKIQQIAEDDFHGLTNIKVLELQGNCPRCSNAPFPCVPCFNGSLDIHPRAFLCLTQLETLQLAGNSLRFIKNIWFESLTNLKQLYLSYNYLSTAITEGEFFCYLPKLEIIDFSFNYDVLKYPDTLILSNQFSKLLSLKTLHIAGYVFKEIQPETLSPLHNLKNLSVLNMGINFIVRSNPMLFSKFSNLRLIYLAENRLYPTTEINYPRFVSVNNSNSVLQKSPLNVYKTFSFELNHGLVKPECFDSGRVLVLSSNNIFFISPKQFDGYGDIACLNLSRNGFSSALNGTEFTTLPDLKYLDLSFNKIDLAYDYAFKELKKLEVLDLSYNSHYFELSGVTHNLNFLKNLPALKVLNMSNNYIFTLTTKQMVSKSLNELQFQKNKLSTLWKERDGSYNNLFKDLSNLTYLDISFNQIDKIPERVYENLPHTLTILCISNNLLTNFYWDILPRFQHLNILDLSYNSLKHVSANLSNFTNSLQILNLSHNHISQLSDGFLRDTYSLHTLDLSHNQLKIINQTTFQWGPKYYLKTLSLLGNPFQCTCDVIEFILWIEKNNDITIPRLATEVNCNMPANRKGQPVILFDIEECINDKISFMIYSLYTSLIMVTMVIGMATHLFYWDVSYILYYLRAKLKGYHSLQSTTKDNLYDAFITYDTGDQLVSDWVLNHLRFQLEERGERHLPLCLEERDWPPGVPLIENLSQSIRQSRKTVFVLTEAYVRSGNFRMAVFLAHQRLLDENMDVIVLVLLEPVLQHSYFLRLRRRLCGRSVLEWPRTAAAEPWFWQHLRNAVRVDNQGMYNKIYSRYFSNT</sequence>
<evidence type="ECO:0000256" key="1">
    <source>
        <dbReference type="ARBA" id="ARBA00004177"/>
    </source>
</evidence>
<dbReference type="Pfam" id="PF01582">
    <property type="entry name" value="TIR"/>
    <property type="match status" value="1"/>
</dbReference>
<dbReference type="GO" id="GO:0032755">
    <property type="term" value="P:positive regulation of interleukin-6 production"/>
    <property type="evidence" value="ECO:0007669"/>
    <property type="project" value="TreeGrafter"/>
</dbReference>
<evidence type="ECO:0000256" key="6">
    <source>
        <dbReference type="ARBA" id="ARBA00022729"/>
    </source>
</evidence>
<dbReference type="GO" id="GO:0005886">
    <property type="term" value="C:plasma membrane"/>
    <property type="evidence" value="ECO:0007669"/>
    <property type="project" value="TreeGrafter"/>
</dbReference>
<comment type="subcellular location">
    <subcellularLocation>
        <location evidence="15">Endomembrane system</location>
        <topology evidence="15">Single-pass type I membrane protein</topology>
    </subcellularLocation>
    <subcellularLocation>
        <location evidence="1">Endosome</location>
    </subcellularLocation>
</comment>
<evidence type="ECO:0000256" key="13">
    <source>
        <dbReference type="ARBA" id="ARBA00023180"/>
    </source>
</evidence>
<keyword evidence="8" id="KW-0967">Endosome</keyword>
<protein>
    <recommendedName>
        <fullName evidence="17">TIR domain-containing protein</fullName>
    </recommendedName>
</protein>
<evidence type="ECO:0000256" key="15">
    <source>
        <dbReference type="ARBA" id="ARBA00046288"/>
    </source>
</evidence>
<reference evidence="18" key="2">
    <citation type="submission" date="2025-08" db="UniProtKB">
        <authorList>
            <consortium name="Ensembl"/>
        </authorList>
    </citation>
    <scope>IDENTIFICATION</scope>
</reference>
<evidence type="ECO:0000256" key="11">
    <source>
        <dbReference type="ARBA" id="ARBA00023136"/>
    </source>
</evidence>
<dbReference type="PANTHER" id="PTHR47410:SF1">
    <property type="entry name" value="TOLL-LIKE RECEPTOR 8"/>
    <property type="match status" value="1"/>
</dbReference>
<dbReference type="Proteomes" id="UP000265140">
    <property type="component" value="Chromosome 20"/>
</dbReference>
<evidence type="ECO:0000256" key="9">
    <source>
        <dbReference type="ARBA" id="ARBA00022859"/>
    </source>
</evidence>
<dbReference type="GO" id="GO:0002224">
    <property type="term" value="P:toll-like receptor signaling pathway"/>
    <property type="evidence" value="ECO:0007669"/>
    <property type="project" value="TreeGrafter"/>
</dbReference>
<keyword evidence="13" id="KW-0325">Glycoprotein</keyword>
<reference evidence="18 19" key="1">
    <citation type="submission" date="2020-02" db="EMBL/GenBank/DDBJ databases">
        <title>Esox lucius (northern pike) genome, fEsoLuc1, primary haplotype.</title>
        <authorList>
            <person name="Myers G."/>
            <person name="Karagic N."/>
            <person name="Meyer A."/>
            <person name="Pippel M."/>
            <person name="Reichard M."/>
            <person name="Winkler S."/>
            <person name="Tracey A."/>
            <person name="Sims Y."/>
            <person name="Howe K."/>
            <person name="Rhie A."/>
            <person name="Formenti G."/>
            <person name="Durbin R."/>
            <person name="Fedrigo O."/>
            <person name="Jarvis E.D."/>
        </authorList>
    </citation>
    <scope>NUCLEOTIDE SEQUENCE [LARGE SCALE GENOMIC DNA]</scope>
</reference>
<dbReference type="GO" id="GO:0051607">
    <property type="term" value="P:defense response to virus"/>
    <property type="evidence" value="ECO:0007669"/>
    <property type="project" value="TreeGrafter"/>
</dbReference>
<evidence type="ECO:0000256" key="14">
    <source>
        <dbReference type="ARBA" id="ARBA00023198"/>
    </source>
</evidence>
<keyword evidence="4" id="KW-0433">Leucine-rich repeat</keyword>
<dbReference type="Ensembl" id="ENSELUT00000089620.1">
    <property type="protein sequence ID" value="ENSELUP00000093040.1"/>
    <property type="gene ID" value="ENSELUG00000016574.3"/>
</dbReference>
<evidence type="ECO:0000256" key="7">
    <source>
        <dbReference type="ARBA" id="ARBA00022737"/>
    </source>
</evidence>
<dbReference type="Pfam" id="PF13855">
    <property type="entry name" value="LRR_8"/>
    <property type="match status" value="4"/>
</dbReference>
<keyword evidence="12" id="KW-0675">Receptor</keyword>
<keyword evidence="11 16" id="KW-0472">Membrane</keyword>
<dbReference type="InterPro" id="IPR001611">
    <property type="entry name" value="Leu-rich_rpt"/>
</dbReference>
<dbReference type="GO" id="GO:1902533">
    <property type="term" value="P:positive regulation of intracellular signal transduction"/>
    <property type="evidence" value="ECO:0007669"/>
    <property type="project" value="UniProtKB-ARBA"/>
</dbReference>
<evidence type="ECO:0000256" key="12">
    <source>
        <dbReference type="ARBA" id="ARBA00023170"/>
    </source>
</evidence>
<dbReference type="Gene3D" id="3.40.50.10140">
    <property type="entry name" value="Toll/interleukin-1 receptor homology (TIR) domain"/>
    <property type="match status" value="1"/>
</dbReference>
<evidence type="ECO:0000256" key="10">
    <source>
        <dbReference type="ARBA" id="ARBA00022989"/>
    </source>
</evidence>
<dbReference type="GO" id="GO:0006954">
    <property type="term" value="P:inflammatory response"/>
    <property type="evidence" value="ECO:0007669"/>
    <property type="project" value="UniProtKB-KW"/>
</dbReference>
<accession>A0AAY5KXM2</accession>
<dbReference type="FunFam" id="3.40.50.10140:FF:000003">
    <property type="entry name" value="Toll-like receptor 7"/>
    <property type="match status" value="1"/>
</dbReference>
<dbReference type="InterPro" id="IPR035897">
    <property type="entry name" value="Toll_tir_struct_dom_sf"/>
</dbReference>
<dbReference type="PANTHER" id="PTHR47410">
    <property type="entry name" value="TOLL-LIKE RECEPTOR 7-RELATED"/>
    <property type="match status" value="1"/>
</dbReference>
<dbReference type="PROSITE" id="PS51450">
    <property type="entry name" value="LRR"/>
    <property type="match status" value="4"/>
</dbReference>
<keyword evidence="5 16" id="KW-0812">Transmembrane</keyword>
<evidence type="ECO:0000256" key="3">
    <source>
        <dbReference type="ARBA" id="ARBA00022588"/>
    </source>
</evidence>
<dbReference type="GO" id="GO:0007249">
    <property type="term" value="P:canonical NF-kappaB signal transduction"/>
    <property type="evidence" value="ECO:0007669"/>
    <property type="project" value="TreeGrafter"/>
</dbReference>
<feature type="transmembrane region" description="Helical" evidence="16">
    <location>
        <begin position="830"/>
        <end position="855"/>
    </location>
</feature>
<dbReference type="InterPro" id="IPR000483">
    <property type="entry name" value="Cys-rich_flank_reg_C"/>
</dbReference>
<dbReference type="SMART" id="SM00364">
    <property type="entry name" value="LRR_BAC"/>
    <property type="match status" value="5"/>
</dbReference>
<organism evidence="18 19">
    <name type="scientific">Esox lucius</name>
    <name type="common">Northern pike</name>
    <dbReference type="NCBI Taxonomy" id="8010"/>
    <lineage>
        <taxon>Eukaryota</taxon>
        <taxon>Metazoa</taxon>
        <taxon>Chordata</taxon>
        <taxon>Craniata</taxon>
        <taxon>Vertebrata</taxon>
        <taxon>Euteleostomi</taxon>
        <taxon>Actinopterygii</taxon>
        <taxon>Neopterygii</taxon>
        <taxon>Teleostei</taxon>
        <taxon>Protacanthopterygii</taxon>
        <taxon>Esociformes</taxon>
        <taxon>Esocidae</taxon>
        <taxon>Esox</taxon>
    </lineage>
</organism>